<dbReference type="Pfam" id="PF17763">
    <property type="entry name" value="Asparaginase_C"/>
    <property type="match status" value="1"/>
</dbReference>
<name>T1C6W9_9ZZZZ</name>
<dbReference type="InterPro" id="IPR027473">
    <property type="entry name" value="L-asparaginase_C"/>
</dbReference>
<dbReference type="Gene3D" id="3.40.50.40">
    <property type="match status" value="1"/>
</dbReference>
<dbReference type="InterPro" id="IPR036152">
    <property type="entry name" value="Asp/glu_Ase-like_sf"/>
</dbReference>
<accession>T1C6W9</accession>
<organism evidence="2">
    <name type="scientific">mine drainage metagenome</name>
    <dbReference type="NCBI Taxonomy" id="410659"/>
    <lineage>
        <taxon>unclassified sequences</taxon>
        <taxon>metagenomes</taxon>
        <taxon>ecological metagenomes</taxon>
    </lineage>
</organism>
<dbReference type="AlphaFoldDB" id="T1C6W9"/>
<feature type="domain" description="Asparaginase/glutaminase C-terminal" evidence="1">
    <location>
        <begin position="4"/>
        <end position="104"/>
    </location>
</feature>
<evidence type="ECO:0000313" key="2">
    <source>
        <dbReference type="EMBL" id="EQD61039.1"/>
    </source>
</evidence>
<dbReference type="InterPro" id="IPR040919">
    <property type="entry name" value="Asparaginase_C"/>
</dbReference>
<gene>
    <name evidence="2" type="ORF">B1B_07756</name>
</gene>
<reference evidence="2" key="2">
    <citation type="journal article" date="2014" name="ISME J.">
        <title>Microbial stratification in low pH oxic and suboxic macroscopic growths along an acid mine drainage.</title>
        <authorList>
            <person name="Mendez-Garcia C."/>
            <person name="Mesa V."/>
            <person name="Sprenger R.R."/>
            <person name="Richter M."/>
            <person name="Diez M.S."/>
            <person name="Solano J."/>
            <person name="Bargiela R."/>
            <person name="Golyshina O.V."/>
            <person name="Manteca A."/>
            <person name="Ramos J.L."/>
            <person name="Gallego J.R."/>
            <person name="Llorente I."/>
            <person name="Martins Dos Santos V.A."/>
            <person name="Jensen O.N."/>
            <person name="Pelaez A.I."/>
            <person name="Sanchez J."/>
            <person name="Ferrer M."/>
        </authorList>
    </citation>
    <scope>NUCLEOTIDE SEQUENCE</scope>
</reference>
<dbReference type="PANTHER" id="PTHR11707:SF28">
    <property type="entry name" value="60 KDA LYSOPHOSPHOLIPASE"/>
    <property type="match status" value="1"/>
</dbReference>
<reference evidence="2" key="1">
    <citation type="submission" date="2013-08" db="EMBL/GenBank/DDBJ databases">
        <authorList>
            <person name="Mendez C."/>
            <person name="Richter M."/>
            <person name="Ferrer M."/>
            <person name="Sanchez J."/>
        </authorList>
    </citation>
    <scope>NUCLEOTIDE SEQUENCE</scope>
</reference>
<proteinExistence type="predicted"/>
<dbReference type="PIRSF" id="PIRSF500176">
    <property type="entry name" value="L_ASNase"/>
    <property type="match status" value="1"/>
</dbReference>
<keyword evidence="2" id="KW-0808">Transferase</keyword>
<dbReference type="PROSITE" id="PS51732">
    <property type="entry name" value="ASN_GLN_ASE_3"/>
    <property type="match status" value="1"/>
</dbReference>
<evidence type="ECO:0000259" key="1">
    <source>
        <dbReference type="Pfam" id="PF17763"/>
    </source>
</evidence>
<feature type="non-terminal residue" evidence="2">
    <location>
        <position position="1"/>
    </location>
</feature>
<dbReference type="PANTHER" id="PTHR11707">
    <property type="entry name" value="L-ASPARAGINASE"/>
    <property type="match status" value="1"/>
</dbReference>
<dbReference type="InterPro" id="IPR006034">
    <property type="entry name" value="Asparaginase/glutaminase-like"/>
</dbReference>
<dbReference type="SUPFAM" id="SSF53774">
    <property type="entry name" value="Glutaminase/Asparaginase"/>
    <property type="match status" value="1"/>
</dbReference>
<dbReference type="PIRSF" id="PIRSF001220">
    <property type="entry name" value="L-ASNase_gatD"/>
    <property type="match status" value="1"/>
</dbReference>
<protein>
    <submittedName>
        <fullName evidence="2">Glutamyl-tRNA(Gln) amidotransferase subunit D</fullName>
    </submittedName>
</protein>
<sequence length="128" mass="14169">AGIYYFNPLSNAEDLEAFSRGKKAIVIMATGLGHVSDQLLPKIRELTDEGLHFVITSQCLYGRVDLEVYASGRKLLAAGAIPLENMLPETALAKSMYVLAHHPDEFDKWMTMNLRGEIAERSLIGGEF</sequence>
<dbReference type="GO" id="GO:0016740">
    <property type="term" value="F:transferase activity"/>
    <property type="evidence" value="ECO:0007669"/>
    <property type="project" value="UniProtKB-KW"/>
</dbReference>
<comment type="caution">
    <text evidence="2">The sequence shown here is derived from an EMBL/GenBank/DDBJ whole genome shotgun (WGS) entry which is preliminary data.</text>
</comment>
<dbReference type="EMBL" id="AUZY01004963">
    <property type="protein sequence ID" value="EQD61039.1"/>
    <property type="molecule type" value="Genomic_DNA"/>
</dbReference>